<dbReference type="EMBL" id="QGNW01000148">
    <property type="protein sequence ID" value="RVW91191.1"/>
    <property type="molecule type" value="Genomic_DNA"/>
</dbReference>
<evidence type="ECO:0000256" key="2">
    <source>
        <dbReference type="ARBA" id="ARBA00022679"/>
    </source>
</evidence>
<evidence type="ECO:0000256" key="1">
    <source>
        <dbReference type="ARBA" id="ARBA00005771"/>
    </source>
</evidence>
<gene>
    <name evidence="5" type="primary">F4ST_4</name>
    <name evidence="5" type="ORF">CK203_031664</name>
</gene>
<sequence length="160" mass="18719">MADNNVEHLSVEEAFEQFCKGVSFYGPFWDHVLGYWKASLEWPERVLFMKYEDMKKDSPFHLKRLAEFMGCPFSSEEERQGVVHEILKLCSFENLSNLKVNNTGTFQLGKRKIGKHIFFRQGKVGDWRNHLTNDMVDRLNKIVEQKLSGSGLTFHDSVER</sequence>
<protein>
    <recommendedName>
        <fullName evidence="3">Sulfotransferase</fullName>
        <ecNumber evidence="3">2.8.2.-</ecNumber>
    </recommendedName>
</protein>
<feature type="domain" description="Sulfotransferase" evidence="4">
    <location>
        <begin position="10"/>
        <end position="151"/>
    </location>
</feature>
<dbReference type="InterPro" id="IPR027417">
    <property type="entry name" value="P-loop_NTPase"/>
</dbReference>
<dbReference type="Gramene" id="Vitis17g00576.t01">
    <property type="protein sequence ID" value="Vitis17g00576.t01.CDS"/>
    <property type="gene ID" value="Vitis17g00576"/>
</dbReference>
<dbReference type="OrthoDB" id="205623at2759"/>
<dbReference type="Gene3D" id="3.40.50.300">
    <property type="entry name" value="P-loop containing nucleotide triphosphate hydrolases"/>
    <property type="match status" value="1"/>
</dbReference>
<comment type="caution">
    <text evidence="5">The sequence shown here is derived from an EMBL/GenBank/DDBJ whole genome shotgun (WGS) entry which is preliminary data.</text>
</comment>
<comment type="similarity">
    <text evidence="1 3">Belongs to the sulfotransferase 1 family.</text>
</comment>
<dbReference type="SUPFAM" id="SSF52540">
    <property type="entry name" value="P-loop containing nucleoside triphosphate hydrolases"/>
    <property type="match status" value="1"/>
</dbReference>
<dbReference type="Pfam" id="PF00685">
    <property type="entry name" value="Sulfotransfer_1"/>
    <property type="match status" value="1"/>
</dbReference>
<reference evidence="5 6" key="1">
    <citation type="journal article" date="2018" name="PLoS Genet.">
        <title>Population sequencing reveals clonal diversity and ancestral inbreeding in the grapevine cultivar Chardonnay.</title>
        <authorList>
            <person name="Roach M.J."/>
            <person name="Johnson D.L."/>
            <person name="Bohlmann J."/>
            <person name="van Vuuren H.J."/>
            <person name="Jones S.J."/>
            <person name="Pretorius I.S."/>
            <person name="Schmidt S.A."/>
            <person name="Borneman A.R."/>
        </authorList>
    </citation>
    <scope>NUCLEOTIDE SEQUENCE [LARGE SCALE GENOMIC DNA]</scope>
    <source>
        <strain evidence="6">cv. Chardonnay</strain>
        <tissue evidence="5">Leaf</tissue>
    </source>
</reference>
<evidence type="ECO:0000259" key="4">
    <source>
        <dbReference type="Pfam" id="PF00685"/>
    </source>
</evidence>
<dbReference type="PANTHER" id="PTHR11783">
    <property type="entry name" value="SULFOTRANSFERASE SULT"/>
    <property type="match status" value="1"/>
</dbReference>
<keyword evidence="2 3" id="KW-0808">Transferase</keyword>
<dbReference type="AlphaFoldDB" id="A0A438I3A6"/>
<evidence type="ECO:0000313" key="6">
    <source>
        <dbReference type="Proteomes" id="UP000288805"/>
    </source>
</evidence>
<proteinExistence type="inferred from homology"/>
<dbReference type="EC" id="2.8.2.-" evidence="3"/>
<dbReference type="Proteomes" id="UP000288805">
    <property type="component" value="Unassembled WGS sequence"/>
</dbReference>
<accession>A0A438I3A6</accession>
<organism evidence="5 6">
    <name type="scientific">Vitis vinifera</name>
    <name type="common">Grape</name>
    <dbReference type="NCBI Taxonomy" id="29760"/>
    <lineage>
        <taxon>Eukaryota</taxon>
        <taxon>Viridiplantae</taxon>
        <taxon>Streptophyta</taxon>
        <taxon>Embryophyta</taxon>
        <taxon>Tracheophyta</taxon>
        <taxon>Spermatophyta</taxon>
        <taxon>Magnoliopsida</taxon>
        <taxon>eudicotyledons</taxon>
        <taxon>Gunneridae</taxon>
        <taxon>Pentapetalae</taxon>
        <taxon>rosids</taxon>
        <taxon>Vitales</taxon>
        <taxon>Vitaceae</taxon>
        <taxon>Viteae</taxon>
        <taxon>Vitis</taxon>
    </lineage>
</organism>
<evidence type="ECO:0000256" key="3">
    <source>
        <dbReference type="RuleBase" id="RU361155"/>
    </source>
</evidence>
<dbReference type="GO" id="GO:0008146">
    <property type="term" value="F:sulfotransferase activity"/>
    <property type="evidence" value="ECO:0007669"/>
    <property type="project" value="InterPro"/>
</dbReference>
<evidence type="ECO:0000313" key="5">
    <source>
        <dbReference type="EMBL" id="RVW91191.1"/>
    </source>
</evidence>
<name>A0A438I3A6_VITVI</name>
<dbReference type="InterPro" id="IPR000863">
    <property type="entry name" value="Sulfotransferase_dom"/>
</dbReference>